<feature type="transmembrane region" description="Helical" evidence="1">
    <location>
        <begin position="258"/>
        <end position="277"/>
    </location>
</feature>
<dbReference type="InterPro" id="IPR020846">
    <property type="entry name" value="MFS_dom"/>
</dbReference>
<accession>A0A6J6ALD4</accession>
<evidence type="ECO:0000256" key="1">
    <source>
        <dbReference type="SAM" id="Phobius"/>
    </source>
</evidence>
<feature type="transmembrane region" description="Helical" evidence="1">
    <location>
        <begin position="20"/>
        <end position="40"/>
    </location>
</feature>
<reference evidence="3" key="1">
    <citation type="submission" date="2020-05" db="EMBL/GenBank/DDBJ databases">
        <authorList>
            <person name="Chiriac C."/>
            <person name="Salcher M."/>
            <person name="Ghai R."/>
            <person name="Kavagutti S V."/>
        </authorList>
    </citation>
    <scope>NUCLEOTIDE SEQUENCE</scope>
</reference>
<feature type="transmembrane region" description="Helical" evidence="1">
    <location>
        <begin position="225"/>
        <end position="246"/>
    </location>
</feature>
<feature type="transmembrane region" description="Helical" evidence="1">
    <location>
        <begin position="284"/>
        <end position="303"/>
    </location>
</feature>
<feature type="domain" description="Major facilitator superfamily (MFS) profile" evidence="2">
    <location>
        <begin position="221"/>
        <end position="408"/>
    </location>
</feature>
<keyword evidence="1" id="KW-1133">Transmembrane helix</keyword>
<dbReference type="Pfam" id="PF07690">
    <property type="entry name" value="MFS_1"/>
    <property type="match status" value="1"/>
</dbReference>
<gene>
    <name evidence="3" type="ORF">UFOPK4182_00361</name>
</gene>
<dbReference type="PANTHER" id="PTHR23542">
    <property type="match status" value="1"/>
</dbReference>
<name>A0A6J6ALD4_9ZZZZ</name>
<keyword evidence="1" id="KW-0472">Membrane</keyword>
<dbReference type="AlphaFoldDB" id="A0A6J6ALD4"/>
<dbReference type="Gene3D" id="1.20.1250.20">
    <property type="entry name" value="MFS general substrate transporter like domains"/>
    <property type="match status" value="1"/>
</dbReference>
<dbReference type="SUPFAM" id="SSF103473">
    <property type="entry name" value="MFS general substrate transporter"/>
    <property type="match status" value="1"/>
</dbReference>
<feature type="transmembrane region" description="Helical" evidence="1">
    <location>
        <begin position="373"/>
        <end position="394"/>
    </location>
</feature>
<feature type="transmembrane region" description="Helical" evidence="1">
    <location>
        <begin position="79"/>
        <end position="98"/>
    </location>
</feature>
<feature type="transmembrane region" description="Helical" evidence="1">
    <location>
        <begin position="309"/>
        <end position="332"/>
    </location>
</feature>
<evidence type="ECO:0000313" key="3">
    <source>
        <dbReference type="EMBL" id="CAB4371069.1"/>
    </source>
</evidence>
<proteinExistence type="predicted"/>
<dbReference type="InterPro" id="IPR011701">
    <property type="entry name" value="MFS"/>
</dbReference>
<keyword evidence="1" id="KW-0812">Transmembrane</keyword>
<dbReference type="EMBL" id="CAEUNI010000025">
    <property type="protein sequence ID" value="CAB4371069.1"/>
    <property type="molecule type" value="Genomic_DNA"/>
</dbReference>
<organism evidence="3">
    <name type="scientific">freshwater metagenome</name>
    <dbReference type="NCBI Taxonomy" id="449393"/>
    <lineage>
        <taxon>unclassified sequences</taxon>
        <taxon>metagenomes</taxon>
        <taxon>ecological metagenomes</taxon>
    </lineage>
</organism>
<dbReference type="GO" id="GO:0022857">
    <property type="term" value="F:transmembrane transporter activity"/>
    <property type="evidence" value="ECO:0007669"/>
    <property type="project" value="InterPro"/>
</dbReference>
<evidence type="ECO:0000259" key="2">
    <source>
        <dbReference type="PROSITE" id="PS50850"/>
    </source>
</evidence>
<dbReference type="InterPro" id="IPR036259">
    <property type="entry name" value="MFS_trans_sf"/>
</dbReference>
<feature type="transmembrane region" description="Helical" evidence="1">
    <location>
        <begin position="104"/>
        <end position="125"/>
    </location>
</feature>
<feature type="transmembrane region" description="Helical" evidence="1">
    <location>
        <begin position="344"/>
        <end position="367"/>
    </location>
</feature>
<sequence length="408" mass="43047">MLKAYGTLLRIPGGFKFSTAGFIGRMPIAMDSLAIIFVVVAATDSYALAGALTAVGSIVVGAAEVFWSRKADQRGQAKILRIAVPVRIIAFLLFVLLVSKDAPVWTWFVSLIAAESTAISAGGMVRRRWLHILKNNPENSDGHLVNTAYSWEAMVDEFVFIIGPVVATTCAVKIAPSAGILAGLIFLAIGLPSLAAMKSTEPPAEPMDEQEPHPPILKNRIVQSIVFPCALLGGFFGAVGITVVGFAEEKNHPESTGWLLAIWAVGSAVAALVNGAIKFKSAHATRFLIYLVGLTIGTLPLLFTQTITALAVALFVNGLFIAPLIVNAYGTVENAVPAGQITEALTWVIAGMPLGGAISSALAGVIIDHSGAQMAFWVPLGFMFAAIATTLPYLSTYRAAIGYARPRD</sequence>
<feature type="transmembrane region" description="Helical" evidence="1">
    <location>
        <begin position="46"/>
        <end position="67"/>
    </location>
</feature>
<dbReference type="PROSITE" id="PS50850">
    <property type="entry name" value="MFS"/>
    <property type="match status" value="1"/>
</dbReference>
<dbReference type="PANTHER" id="PTHR23542:SF1">
    <property type="entry name" value="MAJOR FACILITATOR SUPERFAMILY (MFS) PROFILE DOMAIN-CONTAINING PROTEIN"/>
    <property type="match status" value="1"/>
</dbReference>
<protein>
    <submittedName>
        <fullName evidence="3">Unannotated protein</fullName>
    </submittedName>
</protein>